<dbReference type="EMBL" id="JAOPJZ010000022">
    <property type="protein sequence ID" value="MCU4753771.1"/>
    <property type="molecule type" value="Genomic_DNA"/>
</dbReference>
<protein>
    <submittedName>
        <fullName evidence="2">YcaO-like family protein</fullName>
    </submittedName>
</protein>
<dbReference type="PANTHER" id="PTHR37809">
    <property type="entry name" value="RIBOSOMAL PROTEIN S12 METHYLTHIOTRANSFERASE ACCESSORY FACTOR YCAO"/>
    <property type="match status" value="1"/>
</dbReference>
<keyword evidence="3" id="KW-1185">Reference proteome</keyword>
<gene>
    <name evidence="2" type="ORF">OB919_17580</name>
</gene>
<evidence type="ECO:0000313" key="2">
    <source>
        <dbReference type="EMBL" id="MCU4753771.1"/>
    </source>
</evidence>
<sequence>MDVHVVGDDPVRAAVIAAFDDIDSISVVPASPADLSDARFGVVSDVVGAETFTRANEAALSGETPWVAVEIGGVGGHALEGVDAAVSGLSAASGCFECLEARVASTTANAGERPRANRSAARLAGAIAGRECIRLFSGDEPSILGQVRELPYARHTLHPVPGCSCQEPAEDGGRDRTLDHTDDDSLSLEAAVDRAELAIDDRVGLIESIGELESFPAPYYLATTADTSAYSDVQAPQQSAGVATDWNGALMKAVGEGLERYCAGTYRDSDFVHACESELSNAVSPTALARKEDSPTYDPETEIRWVEATALETGDRTYLPAAAVQFPQPGTAHVPSITTGLGLGSSTVDALCSGLTEVLERDATMLSWYSTFEPLGLEVEADAFETLRKRARSEGLETTALLCTMDVDVPVVAVAVHRDLEVPTDEYDESWPHFAIGSAAGLDASAAAVGALEEAVQNWMELRSLGPEGADEAGGAIGHYGSFPDEARQFVDVETSVAAETVGPDPVPTGADRLEALLTRATDAGLTPYAARLTTRDVEGIGFEAVRVVVPEAQPLFTGDPYFSDRAQEVPESMGFEPRLERAFHPYP</sequence>
<dbReference type="AlphaFoldDB" id="A0AAP2ZAX4"/>
<dbReference type="Proteomes" id="UP001321047">
    <property type="component" value="Unassembled WGS sequence"/>
</dbReference>
<feature type="domain" description="YcaO" evidence="1">
    <location>
        <begin position="241"/>
        <end position="588"/>
    </location>
</feature>
<reference evidence="2 3" key="1">
    <citation type="submission" date="2022-09" db="EMBL/GenBank/DDBJ databases">
        <title>Enrichment on poylsaccharides allowed isolation of novel metabolic and taxonomic groups of Haloarchaea.</title>
        <authorList>
            <person name="Sorokin D.Y."/>
            <person name="Elcheninov A.G."/>
            <person name="Khizhniak T.V."/>
            <person name="Kolganova T.V."/>
            <person name="Kublanov I.V."/>
        </authorList>
    </citation>
    <scope>NUCLEOTIDE SEQUENCE [LARGE SCALE GENOMIC DNA]</scope>
    <source>
        <strain evidence="2 3">AArc-curdl1</strain>
    </source>
</reference>
<dbReference type="NCBIfam" id="TIGR03604">
    <property type="entry name" value="TOMM_cyclo_SagD"/>
    <property type="match status" value="1"/>
</dbReference>
<dbReference type="RefSeq" id="WP_342810079.1">
    <property type="nucleotide sequence ID" value="NZ_JAOPJZ010000022.1"/>
</dbReference>
<dbReference type="PANTHER" id="PTHR37809:SF1">
    <property type="entry name" value="RIBOSOMAL PROTEIN S12 METHYLTHIOTRANSFERASE ACCESSORY FACTOR YCAO"/>
    <property type="match status" value="1"/>
</dbReference>
<dbReference type="InterPro" id="IPR003776">
    <property type="entry name" value="YcaO-like_dom"/>
</dbReference>
<dbReference type="PROSITE" id="PS51664">
    <property type="entry name" value="YCAO"/>
    <property type="match status" value="1"/>
</dbReference>
<organism evidence="2 3">
    <name type="scientific">Natronosalvus hydrolyticus</name>
    <dbReference type="NCBI Taxonomy" id="2979988"/>
    <lineage>
        <taxon>Archaea</taxon>
        <taxon>Methanobacteriati</taxon>
        <taxon>Methanobacteriota</taxon>
        <taxon>Stenosarchaea group</taxon>
        <taxon>Halobacteria</taxon>
        <taxon>Halobacteriales</taxon>
        <taxon>Natrialbaceae</taxon>
        <taxon>Natronosalvus</taxon>
    </lineage>
</organism>
<evidence type="ECO:0000313" key="3">
    <source>
        <dbReference type="Proteomes" id="UP001321047"/>
    </source>
</evidence>
<dbReference type="InterPro" id="IPR027624">
    <property type="entry name" value="TOMM_cyclo_SagD"/>
</dbReference>
<dbReference type="Pfam" id="PF02624">
    <property type="entry name" value="YcaO"/>
    <property type="match status" value="1"/>
</dbReference>
<proteinExistence type="predicted"/>
<dbReference type="Gene3D" id="3.40.50.720">
    <property type="entry name" value="NAD(P)-binding Rossmann-like Domain"/>
    <property type="match status" value="1"/>
</dbReference>
<comment type="caution">
    <text evidence="2">The sequence shown here is derived from an EMBL/GenBank/DDBJ whole genome shotgun (WGS) entry which is preliminary data.</text>
</comment>
<name>A0AAP2ZAX4_9EURY</name>
<dbReference type="Gene3D" id="3.30.1330.230">
    <property type="match status" value="1"/>
</dbReference>
<evidence type="ECO:0000259" key="1">
    <source>
        <dbReference type="PROSITE" id="PS51664"/>
    </source>
</evidence>
<accession>A0AAP2ZAX4</accession>